<dbReference type="SMART" id="SM00093">
    <property type="entry name" value="SERPIN"/>
    <property type="match status" value="1"/>
</dbReference>
<dbReference type="SUPFAM" id="SSF56574">
    <property type="entry name" value="Serpins"/>
    <property type="match status" value="1"/>
</dbReference>
<dbReference type="Proteomes" id="UP001237642">
    <property type="component" value="Unassembled WGS sequence"/>
</dbReference>
<dbReference type="InterPro" id="IPR036186">
    <property type="entry name" value="Serpin_sf"/>
</dbReference>
<protein>
    <submittedName>
        <fullName evidence="4">SERPIN domain-containing protein</fullName>
    </submittedName>
</protein>
<dbReference type="AlphaFoldDB" id="A0AAD8MTB6"/>
<dbReference type="InterPro" id="IPR000215">
    <property type="entry name" value="Serpin_fam"/>
</dbReference>
<comment type="caution">
    <text evidence="4">The sequence shown here is derived from an EMBL/GenBank/DDBJ whole genome shotgun (WGS) entry which is preliminary data.</text>
</comment>
<dbReference type="PROSITE" id="PS00284">
    <property type="entry name" value="SERPIN"/>
    <property type="match status" value="1"/>
</dbReference>
<keyword evidence="5" id="KW-1185">Reference proteome</keyword>
<name>A0AAD8MTB6_9APIA</name>
<gene>
    <name evidence="4" type="ORF">POM88_022231</name>
</gene>
<dbReference type="PANTHER" id="PTHR11461:SF315">
    <property type="entry name" value="SERPIN-Z3-LIKE"/>
    <property type="match status" value="1"/>
</dbReference>
<feature type="domain" description="Serpin" evidence="3">
    <location>
        <begin position="23"/>
        <end position="412"/>
    </location>
</feature>
<dbReference type="InterPro" id="IPR042178">
    <property type="entry name" value="Serpin_sf_1"/>
</dbReference>
<proteinExistence type="inferred from homology"/>
<dbReference type="Pfam" id="PF00079">
    <property type="entry name" value="Serpin"/>
    <property type="match status" value="1"/>
</dbReference>
<dbReference type="InterPro" id="IPR023795">
    <property type="entry name" value="Serpin_CS"/>
</dbReference>
<evidence type="ECO:0000259" key="3">
    <source>
        <dbReference type="SMART" id="SM00093"/>
    </source>
</evidence>
<evidence type="ECO:0000256" key="1">
    <source>
        <dbReference type="ARBA" id="ARBA00009500"/>
    </source>
</evidence>
<accession>A0AAD8MTB6</accession>
<sequence length="415" mass="46480">MAQDHEFIKDTKQSRDGQSDVSLTLAKHLLLNDDKKSNLIFSPISIQIALSLLAAGSSGQTLDQLLTFLKAKTTDELNYLYSHVVDLVFVDGSLANGPCLSLANGVWLDKSSSLNPRFKHVVDNLYKAACHQVDFRNKFEEARLLVNSWVEKETNGLVRKILPPKSLSSSTMLVLANALYFKAEWMEMFDPDDTKDYDFYLLNGDSVKVPFMRMRGHQYISVFDGFKALKLPYAPVDWTQKPNGKGGWTYSCDKKPIFSMYIFLPDAKDGLPALVEKAGSESGFLDRHIPSESVLVGQFRIPKFKFEYKIELSEALKTIGLDSPFDPEEGLREMVAHGAPLIVSKIYHKAFIEVNEEGTVAAAATVVEEQLGFSLTEIKKVMIDFVADHPFLVFIREDKTGMVLFIGQVLDPSTT</sequence>
<dbReference type="Gene3D" id="3.30.497.10">
    <property type="entry name" value="Antithrombin, subunit I, domain 2"/>
    <property type="match status" value="1"/>
</dbReference>
<dbReference type="GO" id="GO:0005615">
    <property type="term" value="C:extracellular space"/>
    <property type="evidence" value="ECO:0007669"/>
    <property type="project" value="InterPro"/>
</dbReference>
<dbReference type="Gene3D" id="2.30.39.10">
    <property type="entry name" value="Alpha-1-antitrypsin, domain 1"/>
    <property type="match status" value="1"/>
</dbReference>
<dbReference type="InterPro" id="IPR023796">
    <property type="entry name" value="Serpin_dom"/>
</dbReference>
<dbReference type="CDD" id="cd02043">
    <property type="entry name" value="serpinP_plants"/>
    <property type="match status" value="1"/>
</dbReference>
<evidence type="ECO:0000313" key="5">
    <source>
        <dbReference type="Proteomes" id="UP001237642"/>
    </source>
</evidence>
<evidence type="ECO:0000256" key="2">
    <source>
        <dbReference type="RuleBase" id="RU000411"/>
    </source>
</evidence>
<dbReference type="InterPro" id="IPR042185">
    <property type="entry name" value="Serpin_sf_2"/>
</dbReference>
<reference evidence="4" key="1">
    <citation type="submission" date="2023-02" db="EMBL/GenBank/DDBJ databases">
        <title>Genome of toxic invasive species Heracleum sosnowskyi carries increased number of genes despite the absence of recent whole-genome duplications.</title>
        <authorList>
            <person name="Schelkunov M."/>
            <person name="Shtratnikova V."/>
            <person name="Makarenko M."/>
            <person name="Klepikova A."/>
            <person name="Omelchenko D."/>
            <person name="Novikova G."/>
            <person name="Obukhova E."/>
            <person name="Bogdanov V."/>
            <person name="Penin A."/>
            <person name="Logacheva M."/>
        </authorList>
    </citation>
    <scope>NUCLEOTIDE SEQUENCE</scope>
    <source>
        <strain evidence="4">Hsosn_3</strain>
        <tissue evidence="4">Leaf</tissue>
    </source>
</reference>
<comment type="similarity">
    <text evidence="1 2">Belongs to the serpin family.</text>
</comment>
<reference evidence="4" key="2">
    <citation type="submission" date="2023-05" db="EMBL/GenBank/DDBJ databases">
        <authorList>
            <person name="Schelkunov M.I."/>
        </authorList>
    </citation>
    <scope>NUCLEOTIDE SEQUENCE</scope>
    <source>
        <strain evidence="4">Hsosn_3</strain>
        <tissue evidence="4">Leaf</tissue>
    </source>
</reference>
<evidence type="ECO:0000313" key="4">
    <source>
        <dbReference type="EMBL" id="KAK1384496.1"/>
    </source>
</evidence>
<dbReference type="PANTHER" id="PTHR11461">
    <property type="entry name" value="SERINE PROTEASE INHIBITOR, SERPIN"/>
    <property type="match status" value="1"/>
</dbReference>
<dbReference type="EMBL" id="JAUIZM010000005">
    <property type="protein sequence ID" value="KAK1384496.1"/>
    <property type="molecule type" value="Genomic_DNA"/>
</dbReference>
<dbReference type="GO" id="GO:0004867">
    <property type="term" value="F:serine-type endopeptidase inhibitor activity"/>
    <property type="evidence" value="ECO:0007669"/>
    <property type="project" value="InterPro"/>
</dbReference>
<organism evidence="4 5">
    <name type="scientific">Heracleum sosnowskyi</name>
    <dbReference type="NCBI Taxonomy" id="360622"/>
    <lineage>
        <taxon>Eukaryota</taxon>
        <taxon>Viridiplantae</taxon>
        <taxon>Streptophyta</taxon>
        <taxon>Embryophyta</taxon>
        <taxon>Tracheophyta</taxon>
        <taxon>Spermatophyta</taxon>
        <taxon>Magnoliopsida</taxon>
        <taxon>eudicotyledons</taxon>
        <taxon>Gunneridae</taxon>
        <taxon>Pentapetalae</taxon>
        <taxon>asterids</taxon>
        <taxon>campanulids</taxon>
        <taxon>Apiales</taxon>
        <taxon>Apiaceae</taxon>
        <taxon>Apioideae</taxon>
        <taxon>apioid superclade</taxon>
        <taxon>Tordylieae</taxon>
        <taxon>Tordyliinae</taxon>
        <taxon>Heracleum</taxon>
    </lineage>
</organism>